<reference evidence="1 2" key="1">
    <citation type="journal article" date="2023" name="Sci. Data">
        <title>Genome assembly of the Korean intertidal mud-creeper Batillaria attramentaria.</title>
        <authorList>
            <person name="Patra A.K."/>
            <person name="Ho P.T."/>
            <person name="Jun S."/>
            <person name="Lee S.J."/>
            <person name="Kim Y."/>
            <person name="Won Y.J."/>
        </authorList>
    </citation>
    <scope>NUCLEOTIDE SEQUENCE [LARGE SCALE GENOMIC DNA]</scope>
    <source>
        <strain evidence="1">Wonlab-2016</strain>
    </source>
</reference>
<dbReference type="AlphaFoldDB" id="A0ABD0J301"/>
<keyword evidence="2" id="KW-1185">Reference proteome</keyword>
<protein>
    <submittedName>
        <fullName evidence="1">Uncharacterized protein</fullName>
    </submittedName>
</protein>
<dbReference type="EMBL" id="JACVVK020000703">
    <property type="protein sequence ID" value="KAK7454130.1"/>
    <property type="molecule type" value="Genomic_DNA"/>
</dbReference>
<comment type="caution">
    <text evidence="1">The sequence shown here is derived from an EMBL/GenBank/DDBJ whole genome shotgun (WGS) entry which is preliminary data.</text>
</comment>
<gene>
    <name evidence="1" type="ORF">BaRGS_00039583</name>
</gene>
<evidence type="ECO:0000313" key="1">
    <source>
        <dbReference type="EMBL" id="KAK7454130.1"/>
    </source>
</evidence>
<sequence>MKGAEFEFPSLTGSVLTVDENTTIALPFNLTTTDDCNLGESFQLQVFRQCKDKGSISICSHLHDNENCIQPVPSPCSCDVKPWTYTLHNNVTREDNCTWTWSTSTNKTERKEKYFSVL</sequence>
<name>A0ABD0J301_9CAEN</name>
<evidence type="ECO:0000313" key="2">
    <source>
        <dbReference type="Proteomes" id="UP001519460"/>
    </source>
</evidence>
<proteinExistence type="predicted"/>
<organism evidence="1 2">
    <name type="scientific">Batillaria attramentaria</name>
    <dbReference type="NCBI Taxonomy" id="370345"/>
    <lineage>
        <taxon>Eukaryota</taxon>
        <taxon>Metazoa</taxon>
        <taxon>Spiralia</taxon>
        <taxon>Lophotrochozoa</taxon>
        <taxon>Mollusca</taxon>
        <taxon>Gastropoda</taxon>
        <taxon>Caenogastropoda</taxon>
        <taxon>Sorbeoconcha</taxon>
        <taxon>Cerithioidea</taxon>
        <taxon>Batillariidae</taxon>
        <taxon>Batillaria</taxon>
    </lineage>
</organism>
<feature type="non-terminal residue" evidence="1">
    <location>
        <position position="118"/>
    </location>
</feature>
<accession>A0ABD0J301</accession>
<dbReference type="Proteomes" id="UP001519460">
    <property type="component" value="Unassembled WGS sequence"/>
</dbReference>